<dbReference type="PROSITE" id="PS50837">
    <property type="entry name" value="NACHT"/>
    <property type="match status" value="1"/>
</dbReference>
<protein>
    <recommendedName>
        <fullName evidence="2">NACHT domain-containing protein</fullName>
    </recommendedName>
</protein>
<keyword evidence="1" id="KW-0677">Repeat</keyword>
<dbReference type="Gene3D" id="3.40.50.300">
    <property type="entry name" value="P-loop containing nucleotide triphosphate hydrolases"/>
    <property type="match status" value="1"/>
</dbReference>
<feature type="domain" description="NACHT" evidence="2">
    <location>
        <begin position="84"/>
        <end position="235"/>
    </location>
</feature>
<name>A0A067TUS6_GALM3</name>
<evidence type="ECO:0000313" key="4">
    <source>
        <dbReference type="Proteomes" id="UP000027222"/>
    </source>
</evidence>
<dbReference type="InterPro" id="IPR027417">
    <property type="entry name" value="P-loop_NTPase"/>
</dbReference>
<dbReference type="InterPro" id="IPR056884">
    <property type="entry name" value="NPHP3-like_N"/>
</dbReference>
<accession>A0A067TUS6</accession>
<evidence type="ECO:0000313" key="3">
    <source>
        <dbReference type="EMBL" id="KDR86087.1"/>
    </source>
</evidence>
<gene>
    <name evidence="3" type="ORF">GALMADRAFT_402006</name>
</gene>
<evidence type="ECO:0000259" key="2">
    <source>
        <dbReference type="PROSITE" id="PS50837"/>
    </source>
</evidence>
<dbReference type="InterPro" id="IPR007111">
    <property type="entry name" value="NACHT_NTPase"/>
</dbReference>
<dbReference type="Pfam" id="PF24883">
    <property type="entry name" value="NPHP3_N"/>
    <property type="match status" value="1"/>
</dbReference>
<reference evidence="4" key="1">
    <citation type="journal article" date="2014" name="Proc. Natl. Acad. Sci. U.S.A.">
        <title>Extensive sampling of basidiomycete genomes demonstrates inadequacy of the white-rot/brown-rot paradigm for wood decay fungi.</title>
        <authorList>
            <person name="Riley R."/>
            <person name="Salamov A.A."/>
            <person name="Brown D.W."/>
            <person name="Nagy L.G."/>
            <person name="Floudas D."/>
            <person name="Held B.W."/>
            <person name="Levasseur A."/>
            <person name="Lombard V."/>
            <person name="Morin E."/>
            <person name="Otillar R."/>
            <person name="Lindquist E.A."/>
            <person name="Sun H."/>
            <person name="LaButti K.M."/>
            <person name="Schmutz J."/>
            <person name="Jabbour D."/>
            <person name="Luo H."/>
            <person name="Baker S.E."/>
            <person name="Pisabarro A.G."/>
            <person name="Walton J.D."/>
            <person name="Blanchette R.A."/>
            <person name="Henrissat B."/>
            <person name="Martin F."/>
            <person name="Cullen D."/>
            <person name="Hibbett D.S."/>
            <person name="Grigoriev I.V."/>
        </authorList>
    </citation>
    <scope>NUCLEOTIDE SEQUENCE [LARGE SCALE GENOMIC DNA]</scope>
    <source>
        <strain evidence="4">CBS 339.88</strain>
    </source>
</reference>
<dbReference type="OrthoDB" id="538223at2759"/>
<dbReference type="HOGENOM" id="CLU_000288_6_10_1"/>
<sequence>MFTGENVLVTGGNFTTVTVVEAKVDCAEKERREKAIETLHKNITSGAFHNAAERYDPPRCHEGTRKIIIKKIMDWVQSLDKKELFLWIYGPAGAGKSALAQTIAEICFELKLLAASFFFMRASPGRNSDKFLIPTLAYQLTISIPGIRNHVADAILEDPLILSRTLKDQFNTLIVKPLANLPPVEDSIFRPTLIIIDGLDECSEPNTQQYILSVLSSAALGGNPVQLSFLFASRPEYDIRNAFNKDSLNGLTRRLALDAKYQANYDIRHFLSSKFDEIKGRHPLKAVIPLLWPSPSDLHYLVEKSSGQFIYASTVIKFVESPRHRPMDRLDIILGLRIPGKNMPFAQLDALYSYIFSSMDDIESFTKVLSFFLAPSKYPRRDPAFIEEFLFCRPGDLQVILADLHSVFYVPTPGASEDLRLFHASLADFFMDKSRSGTWFMDASRAHATMAQHSISYIKKFPHDYEPFLVHLLNAYPTNELLQALACAHLQDFFKALIEDINTQDLVRPPAPPTRVTNFFRLLQNEFTADLDGCLHKVFQSLFDSYLQAKLQYYESDPDFYHLITGFILNECFTPYEKWHPFYILSETKGPSIRDCKSLFLDIDRNMLRFYDGNSTYRSAMVAFFTDSTRSATYYIGSTRWIDLAVVFVEYLGRSDRSNSGLGSTYTPQFERYASLAILEILGRLPGERRLAAIFRDKSLRKVIKNEDAVIKIEAYLKNCDSESLDSIRSNRSSKTQ</sequence>
<organism evidence="3 4">
    <name type="scientific">Galerina marginata (strain CBS 339.88)</name>
    <dbReference type="NCBI Taxonomy" id="685588"/>
    <lineage>
        <taxon>Eukaryota</taxon>
        <taxon>Fungi</taxon>
        <taxon>Dikarya</taxon>
        <taxon>Basidiomycota</taxon>
        <taxon>Agaricomycotina</taxon>
        <taxon>Agaricomycetes</taxon>
        <taxon>Agaricomycetidae</taxon>
        <taxon>Agaricales</taxon>
        <taxon>Agaricineae</taxon>
        <taxon>Strophariaceae</taxon>
        <taxon>Galerina</taxon>
    </lineage>
</organism>
<dbReference type="SUPFAM" id="SSF52540">
    <property type="entry name" value="P-loop containing nucleoside triphosphate hydrolases"/>
    <property type="match status" value="1"/>
</dbReference>
<proteinExistence type="predicted"/>
<evidence type="ECO:0000256" key="1">
    <source>
        <dbReference type="ARBA" id="ARBA00022737"/>
    </source>
</evidence>
<dbReference type="PANTHER" id="PTHR10039">
    <property type="entry name" value="AMELOGENIN"/>
    <property type="match status" value="1"/>
</dbReference>
<dbReference type="Proteomes" id="UP000027222">
    <property type="component" value="Unassembled WGS sequence"/>
</dbReference>
<dbReference type="PANTHER" id="PTHR10039:SF17">
    <property type="entry name" value="FUNGAL STAND N-TERMINAL GOODBYE DOMAIN-CONTAINING PROTEIN-RELATED"/>
    <property type="match status" value="1"/>
</dbReference>
<dbReference type="AlphaFoldDB" id="A0A067TUS6"/>
<dbReference type="EMBL" id="KL142367">
    <property type="protein sequence ID" value="KDR86087.1"/>
    <property type="molecule type" value="Genomic_DNA"/>
</dbReference>
<keyword evidence="4" id="KW-1185">Reference proteome</keyword>